<keyword evidence="1" id="KW-0472">Membrane</keyword>
<dbReference type="PANTHER" id="PTHR42109">
    <property type="entry name" value="UNPLACED GENOMIC SCAFFOLD UM_SCAF_CONTIG_1.265, WHOLE GENOME SHOTGUN SEQUENCE"/>
    <property type="match status" value="1"/>
</dbReference>
<evidence type="ECO:0000313" key="3">
    <source>
        <dbReference type="EMBL" id="THC94048.1"/>
    </source>
</evidence>
<feature type="domain" description="DUF7702" evidence="2">
    <location>
        <begin position="111"/>
        <end position="262"/>
    </location>
</feature>
<feature type="transmembrane region" description="Helical" evidence="1">
    <location>
        <begin position="130"/>
        <end position="149"/>
    </location>
</feature>
<dbReference type="Pfam" id="PF24800">
    <property type="entry name" value="DUF7702"/>
    <property type="match status" value="1"/>
</dbReference>
<organism evidence="3 4">
    <name type="scientific">Aspergillus tanneri</name>
    <dbReference type="NCBI Taxonomy" id="1220188"/>
    <lineage>
        <taxon>Eukaryota</taxon>
        <taxon>Fungi</taxon>
        <taxon>Dikarya</taxon>
        <taxon>Ascomycota</taxon>
        <taxon>Pezizomycotina</taxon>
        <taxon>Eurotiomycetes</taxon>
        <taxon>Eurotiomycetidae</taxon>
        <taxon>Eurotiales</taxon>
        <taxon>Aspergillaceae</taxon>
        <taxon>Aspergillus</taxon>
        <taxon>Aspergillus subgen. Circumdati</taxon>
    </lineage>
</organism>
<keyword evidence="1" id="KW-1133">Transmembrane helix</keyword>
<feature type="transmembrane region" description="Helical" evidence="1">
    <location>
        <begin position="200"/>
        <end position="221"/>
    </location>
</feature>
<comment type="caution">
    <text evidence="3">The sequence shown here is derived from an EMBL/GenBank/DDBJ whole genome shotgun (WGS) entry which is preliminary data.</text>
</comment>
<proteinExistence type="predicted"/>
<feature type="transmembrane region" description="Helical" evidence="1">
    <location>
        <begin position="241"/>
        <end position="263"/>
    </location>
</feature>
<evidence type="ECO:0000313" key="4">
    <source>
        <dbReference type="Proteomes" id="UP000308092"/>
    </source>
</evidence>
<dbReference type="InterPro" id="IPR056119">
    <property type="entry name" value="DUF7702"/>
</dbReference>
<gene>
    <name evidence="3" type="ORF">EYZ11_006457</name>
</gene>
<name>A0A4S3JHU6_9EURO</name>
<reference evidence="3 4" key="1">
    <citation type="submission" date="2019-03" db="EMBL/GenBank/DDBJ databases">
        <title>The genome sequence of a newly discovered highly antifungal drug resistant Aspergillus species, Aspergillus tanneri NIH 1004.</title>
        <authorList>
            <person name="Mounaud S."/>
            <person name="Singh I."/>
            <person name="Joardar V."/>
            <person name="Pakala S."/>
            <person name="Pakala S."/>
            <person name="Venepally P."/>
            <person name="Hoover J."/>
            <person name="Nierman W."/>
            <person name="Chung J."/>
            <person name="Losada L."/>
        </authorList>
    </citation>
    <scope>NUCLEOTIDE SEQUENCE [LARGE SCALE GENOMIC DNA]</scope>
    <source>
        <strain evidence="3 4">NIH1004</strain>
    </source>
</reference>
<keyword evidence="4" id="KW-1185">Reference proteome</keyword>
<evidence type="ECO:0000259" key="2">
    <source>
        <dbReference type="Pfam" id="PF24800"/>
    </source>
</evidence>
<accession>A0A4S3JHU6</accession>
<feature type="transmembrane region" description="Helical" evidence="1">
    <location>
        <begin position="78"/>
        <end position="96"/>
    </location>
</feature>
<dbReference type="AlphaFoldDB" id="A0A4S3JHU6"/>
<dbReference type="PANTHER" id="PTHR42109:SF2">
    <property type="entry name" value="INTEGRAL MEMBRANE PROTEIN"/>
    <property type="match status" value="1"/>
</dbReference>
<keyword evidence="1" id="KW-0812">Transmembrane</keyword>
<dbReference type="VEuPathDB" id="FungiDB:EYZ11_006457"/>
<evidence type="ECO:0000256" key="1">
    <source>
        <dbReference type="SAM" id="Phobius"/>
    </source>
</evidence>
<sequence length="271" mass="30227">MLTEHSKASIAQIVFWVPAVIPALILLFHRHGAPRVPWVILLLFSIIRITCGIVVIILQNNPSDVGLIIAARVLLNAGVFPLIAATFGLLLIVYISPAYSPGHQHRQDINKIVRVIRDFQGDKKIRNAFIFLRVLFITGIALVIAGGSLEGNYWDPHDVSLGFKLTKAGYILVTIFEAGLIYFQWYCWRKRESISSASCTALQGMFAAIPFLVVRIAYLYLPVFRASDPKWNQLTGSIAPYVVMGLLMEYIVFMIFLATGFLIPPIKVVNA</sequence>
<dbReference type="EMBL" id="SOSA01000228">
    <property type="protein sequence ID" value="THC94048.1"/>
    <property type="molecule type" value="Genomic_DNA"/>
</dbReference>
<feature type="transmembrane region" description="Helical" evidence="1">
    <location>
        <begin position="169"/>
        <end position="188"/>
    </location>
</feature>
<dbReference type="Proteomes" id="UP000308092">
    <property type="component" value="Unassembled WGS sequence"/>
</dbReference>
<feature type="transmembrane region" description="Helical" evidence="1">
    <location>
        <begin position="12"/>
        <end position="29"/>
    </location>
</feature>
<protein>
    <recommendedName>
        <fullName evidence="2">DUF7702 domain-containing protein</fullName>
    </recommendedName>
</protein>
<feature type="transmembrane region" description="Helical" evidence="1">
    <location>
        <begin position="36"/>
        <end position="58"/>
    </location>
</feature>